<evidence type="ECO:0000313" key="10">
    <source>
        <dbReference type="EMBL" id="KAF4624153.1"/>
    </source>
</evidence>
<evidence type="ECO:0000256" key="1">
    <source>
        <dbReference type="ARBA" id="ARBA00007447"/>
    </source>
</evidence>
<keyword evidence="5" id="KW-0378">Hydrolase</keyword>
<dbReference type="CDD" id="cd05474">
    <property type="entry name" value="SAP_like"/>
    <property type="match status" value="1"/>
</dbReference>
<dbReference type="SUPFAM" id="SSF50630">
    <property type="entry name" value="Acid proteases"/>
    <property type="match status" value="1"/>
</dbReference>
<dbReference type="OrthoDB" id="771136at2759"/>
<dbReference type="InterPro" id="IPR021109">
    <property type="entry name" value="Peptidase_aspartic_dom_sf"/>
</dbReference>
<comment type="caution">
    <text evidence="10">The sequence shown here is derived from an EMBL/GenBank/DDBJ whole genome shotgun (WGS) entry which is preliminary data.</text>
</comment>
<dbReference type="InterPro" id="IPR001461">
    <property type="entry name" value="Aspartic_peptidase_A1"/>
</dbReference>
<feature type="active site" evidence="6">
    <location>
        <position position="81"/>
    </location>
</feature>
<keyword evidence="7" id="KW-1015">Disulfide bond</keyword>
<dbReference type="GO" id="GO:0004190">
    <property type="term" value="F:aspartic-type endopeptidase activity"/>
    <property type="evidence" value="ECO:0007669"/>
    <property type="project" value="UniProtKB-KW"/>
</dbReference>
<dbReference type="Proteomes" id="UP000566819">
    <property type="component" value="Unassembled WGS sequence"/>
</dbReference>
<dbReference type="InterPro" id="IPR033876">
    <property type="entry name" value="SAP-like"/>
</dbReference>
<dbReference type="PANTHER" id="PTHR47966">
    <property type="entry name" value="BETA-SITE APP-CLEAVING ENZYME, ISOFORM A-RELATED"/>
    <property type="match status" value="1"/>
</dbReference>
<feature type="active site" evidence="6">
    <location>
        <position position="277"/>
    </location>
</feature>
<keyword evidence="3 8" id="KW-0732">Signal</keyword>
<comment type="similarity">
    <text evidence="1">Belongs to the peptidase A1 family.</text>
</comment>
<dbReference type="AlphaFoldDB" id="A0A8H4R866"/>
<organism evidence="10 11">
    <name type="scientific">Cudoniella acicularis</name>
    <dbReference type="NCBI Taxonomy" id="354080"/>
    <lineage>
        <taxon>Eukaryota</taxon>
        <taxon>Fungi</taxon>
        <taxon>Dikarya</taxon>
        <taxon>Ascomycota</taxon>
        <taxon>Pezizomycotina</taxon>
        <taxon>Leotiomycetes</taxon>
        <taxon>Helotiales</taxon>
        <taxon>Tricladiaceae</taxon>
        <taxon>Cudoniella</taxon>
    </lineage>
</organism>
<sequence>MKSSALTLAIGLAVTGVHGLTLEKRDNPNVVLFPIERSIGIPASGLRKRGTVETALNNEAFIYTVSIMLGTPPQSTRVQLDTGSSVLVVETDSSNLCASQPSVCSSRGAYDANSSSTYTYVNSQFSVGYVGGDGASGDYALDVLNIGGAVLQGFELGIMYKTTVQEGIFGVSYPSDPSMAASSLPIQLVQQGYIPSRAFSIYLNDDQGAGGSILFGGVDTDKYIGDLVTIPFVPEVGSDSVTDASVSLNGVQYTDPSGNTAALPGTAGSTPVSSILDTGTGNLILPQAIVSAISTVLNADLSSPPSILVDCSLMYTSATIDFQFQGVTIPVPLSQVILPNDPGETSTECSLNIEAATDNTGVILGDAFLSSAYVVFDYDNQEASLAPVNFNSTSENILQITSGPSAVPHVPGGGASSSTSGSIASSSSFLSTSSSLATSSSSVLSSQHFQQHFQQHVKHIIAHDLIKQCSV</sequence>
<evidence type="ECO:0000256" key="5">
    <source>
        <dbReference type="ARBA" id="ARBA00022801"/>
    </source>
</evidence>
<evidence type="ECO:0000256" key="2">
    <source>
        <dbReference type="ARBA" id="ARBA00022670"/>
    </source>
</evidence>
<feature type="chain" id="PRO_5034741990" description="Peptidase A1 domain-containing protein" evidence="8">
    <location>
        <begin position="20"/>
        <end position="471"/>
    </location>
</feature>
<keyword evidence="11" id="KW-1185">Reference proteome</keyword>
<keyword evidence="4" id="KW-0064">Aspartyl protease</keyword>
<name>A0A8H4R866_9HELO</name>
<evidence type="ECO:0000256" key="3">
    <source>
        <dbReference type="ARBA" id="ARBA00022729"/>
    </source>
</evidence>
<dbReference type="Pfam" id="PF00026">
    <property type="entry name" value="Asp"/>
    <property type="match status" value="1"/>
</dbReference>
<dbReference type="PRINTS" id="PR00792">
    <property type="entry name" value="PEPSIN"/>
</dbReference>
<dbReference type="Gene3D" id="2.40.70.10">
    <property type="entry name" value="Acid Proteases"/>
    <property type="match status" value="2"/>
</dbReference>
<dbReference type="InterPro" id="IPR033121">
    <property type="entry name" value="PEPTIDASE_A1"/>
</dbReference>
<feature type="disulfide bond" evidence="7">
    <location>
        <begin position="311"/>
        <end position="349"/>
    </location>
</feature>
<dbReference type="PANTHER" id="PTHR47966:SF65">
    <property type="entry name" value="ASPARTIC-TYPE ENDOPEPTIDASE"/>
    <property type="match status" value="1"/>
</dbReference>
<evidence type="ECO:0000259" key="9">
    <source>
        <dbReference type="PROSITE" id="PS51767"/>
    </source>
</evidence>
<evidence type="ECO:0000256" key="8">
    <source>
        <dbReference type="SAM" id="SignalP"/>
    </source>
</evidence>
<feature type="domain" description="Peptidase A1" evidence="9">
    <location>
        <begin position="63"/>
        <end position="386"/>
    </location>
</feature>
<feature type="signal peptide" evidence="8">
    <location>
        <begin position="1"/>
        <end position="19"/>
    </location>
</feature>
<dbReference type="PROSITE" id="PS51767">
    <property type="entry name" value="PEPTIDASE_A1"/>
    <property type="match status" value="1"/>
</dbReference>
<evidence type="ECO:0000256" key="4">
    <source>
        <dbReference type="ARBA" id="ARBA00022750"/>
    </source>
</evidence>
<evidence type="ECO:0000313" key="11">
    <source>
        <dbReference type="Proteomes" id="UP000566819"/>
    </source>
</evidence>
<reference evidence="10 11" key="1">
    <citation type="submission" date="2020-03" db="EMBL/GenBank/DDBJ databases">
        <title>Draft Genome Sequence of Cudoniella acicularis.</title>
        <authorList>
            <person name="Buettner E."/>
            <person name="Kellner H."/>
        </authorList>
    </citation>
    <scope>NUCLEOTIDE SEQUENCE [LARGE SCALE GENOMIC DNA]</scope>
    <source>
        <strain evidence="10 11">DSM 108380</strain>
    </source>
</reference>
<protein>
    <recommendedName>
        <fullName evidence="9">Peptidase A1 domain-containing protein</fullName>
    </recommendedName>
</protein>
<keyword evidence="2" id="KW-0645">Protease</keyword>
<accession>A0A8H4R866</accession>
<dbReference type="GO" id="GO:0006508">
    <property type="term" value="P:proteolysis"/>
    <property type="evidence" value="ECO:0007669"/>
    <property type="project" value="UniProtKB-KW"/>
</dbReference>
<gene>
    <name evidence="10" type="ORF">G7Y89_g14021</name>
</gene>
<evidence type="ECO:0000256" key="6">
    <source>
        <dbReference type="PIRSR" id="PIRSR601461-1"/>
    </source>
</evidence>
<evidence type="ECO:0000256" key="7">
    <source>
        <dbReference type="PIRSR" id="PIRSR601461-2"/>
    </source>
</evidence>
<proteinExistence type="inferred from homology"/>
<dbReference type="EMBL" id="JAAMPI010001753">
    <property type="protein sequence ID" value="KAF4624153.1"/>
    <property type="molecule type" value="Genomic_DNA"/>
</dbReference>